<evidence type="ECO:0000313" key="1">
    <source>
        <dbReference type="EMBL" id="KHN69461.1"/>
    </source>
</evidence>
<dbReference type="VEuPathDB" id="MicrosporidiaDB:M896_070270"/>
<dbReference type="Proteomes" id="UP000031056">
    <property type="component" value="Unassembled WGS sequence"/>
</dbReference>
<dbReference type="RefSeq" id="XP_014563503.1">
    <property type="nucleotide sequence ID" value="XM_014708017.1"/>
</dbReference>
<dbReference type="EMBL" id="JOKQ01000007">
    <property type="protein sequence ID" value="KHN69461.1"/>
    <property type="molecule type" value="Genomic_DNA"/>
</dbReference>
<proteinExistence type="predicted"/>
<name>A0A0B2UED7_9MICR</name>
<comment type="caution">
    <text evidence="1">The sequence shown here is derived from an EMBL/GenBank/DDBJ whole genome shotgun (WGS) entry which is preliminary data.</text>
</comment>
<dbReference type="InParanoid" id="A0A0B2UED7"/>
<dbReference type="HOGENOM" id="CLU_672737_0_0_1"/>
<protein>
    <recommendedName>
        <fullName evidence="3">RRN7-type domain-containing protein</fullName>
    </recommendedName>
</protein>
<reference evidence="1 2" key="1">
    <citation type="journal article" date="2014" name="MBio">
        <title>The Ordospora colligata genome; evolution of extreme reduction in microsporidia and host-to-parasite horizontal gene transfer.</title>
        <authorList>
            <person name="Pombert J.-F."/>
            <person name="Haag K.L."/>
            <person name="Beidas S."/>
            <person name="Ebert D."/>
            <person name="Keeling P.J."/>
        </authorList>
    </citation>
    <scope>NUCLEOTIDE SEQUENCE [LARGE SCALE GENOMIC DNA]</scope>
    <source>
        <strain evidence="1 2">OC4</strain>
    </source>
</reference>
<evidence type="ECO:0008006" key="3">
    <source>
        <dbReference type="Google" id="ProtNLM"/>
    </source>
</evidence>
<organism evidence="1 2">
    <name type="scientific">Ordospora colligata OC4</name>
    <dbReference type="NCBI Taxonomy" id="1354746"/>
    <lineage>
        <taxon>Eukaryota</taxon>
        <taxon>Fungi</taxon>
        <taxon>Fungi incertae sedis</taxon>
        <taxon>Microsporidia</taxon>
        <taxon>Ordosporidae</taxon>
        <taxon>Ordospora</taxon>
    </lineage>
</organism>
<keyword evidence="2" id="KW-1185">Reference proteome</keyword>
<sequence length="410" mass="48432">MLVCDACGLELTLTDTTYVCPEGHILENKIEVENEAVQTTTEKIAKDILDPVSIIKSTYGTDYTYLLLFYYMFEDIRIYLGIQSSKYFDIFLNFIMEKHEKKLDKSYITIQTLRALTYYSKRIEAEAKSQTYLYLDYYIAMEAYPYKKRIDEKANALKINKRLKMGLQASGFGLNTISMILGYFGQAGTELRNYAIKKDLLLFKNESGIPDAVLERNKVCFRMDLRRDYKMMLAYLRRICEVILLSITKDLISKFKIFFYASDYTKTIHIPEIEICVFLYVYIMMYRRDFDVINANRNLKEVILKDYDSAFKKQHSDGIEEREKAARNHQYTHQSFQNGVKSLVFKITWLNYLTLNIKINGLRKLLFECKDIHKYHKKHCNAEKNILKQNIKYIKILMLQKISKLSKNKL</sequence>
<dbReference type="AlphaFoldDB" id="A0A0B2UED7"/>
<dbReference type="GeneID" id="26261996"/>
<accession>A0A0B2UED7</accession>
<dbReference type="OrthoDB" id="2191179at2759"/>
<gene>
    <name evidence="1" type="ORF">M896_070270</name>
</gene>
<evidence type="ECO:0000313" key="2">
    <source>
        <dbReference type="Proteomes" id="UP000031056"/>
    </source>
</evidence>